<sequence>MSLYGARRGSRFGLSILSNTGLGELAVSSLDEYIDRAVGLSGDVEVLDILHKNLRKMITSSPIMDSKKYIKELEEAYITILAGK</sequence>
<dbReference type="GO" id="GO:0016757">
    <property type="term" value="F:glycosyltransferase activity"/>
    <property type="evidence" value="ECO:0007669"/>
    <property type="project" value="UniProtKB-KW"/>
</dbReference>
<evidence type="ECO:0000256" key="2">
    <source>
        <dbReference type="ARBA" id="ARBA00022676"/>
    </source>
</evidence>
<dbReference type="RefSeq" id="WP_159446750.1">
    <property type="nucleotide sequence ID" value="NZ_FQYW01000015.1"/>
</dbReference>
<organism evidence="4 5">
    <name type="scientific">Anaerovibrio lipolyticus DSM 3074</name>
    <dbReference type="NCBI Taxonomy" id="1120997"/>
    <lineage>
        <taxon>Bacteria</taxon>
        <taxon>Bacillati</taxon>
        <taxon>Bacillota</taxon>
        <taxon>Negativicutes</taxon>
        <taxon>Selenomonadales</taxon>
        <taxon>Selenomonadaceae</taxon>
        <taxon>Anaerovibrio</taxon>
    </lineage>
</organism>
<protein>
    <submittedName>
        <fullName evidence="4">Glycosyl transferase family 41</fullName>
    </submittedName>
</protein>
<dbReference type="Gene3D" id="3.40.50.2000">
    <property type="entry name" value="Glycogen Phosphorylase B"/>
    <property type="match status" value="1"/>
</dbReference>
<accession>A0A1M6EDY3</accession>
<comment type="pathway">
    <text evidence="1">Protein modification; protein glycosylation.</text>
</comment>
<evidence type="ECO:0000313" key="5">
    <source>
        <dbReference type="Proteomes" id="UP000191240"/>
    </source>
</evidence>
<gene>
    <name evidence="4" type="ORF">SAMN02745671_01843</name>
</gene>
<evidence type="ECO:0000256" key="1">
    <source>
        <dbReference type="ARBA" id="ARBA00004922"/>
    </source>
</evidence>
<dbReference type="PANTHER" id="PTHR44835:SF1">
    <property type="entry name" value="PROTEIN O-GLCNAC TRANSFERASE"/>
    <property type="match status" value="1"/>
</dbReference>
<dbReference type="Proteomes" id="UP000191240">
    <property type="component" value="Unassembled WGS sequence"/>
</dbReference>
<keyword evidence="2" id="KW-0328">Glycosyltransferase</keyword>
<proteinExistence type="predicted"/>
<evidence type="ECO:0000313" key="4">
    <source>
        <dbReference type="EMBL" id="SHI83589.1"/>
    </source>
</evidence>
<name>A0A1M6EDY3_9FIRM</name>
<dbReference type="PANTHER" id="PTHR44835">
    <property type="entry name" value="UDP-N-ACETYLGLUCOSAMINE--PEPTIDE N-ACETYLGLUCOSAMINYLTRANSFERASE SPINDLY-RELATED"/>
    <property type="match status" value="1"/>
</dbReference>
<reference evidence="4 5" key="1">
    <citation type="submission" date="2016-11" db="EMBL/GenBank/DDBJ databases">
        <authorList>
            <person name="Jaros S."/>
            <person name="Januszkiewicz K."/>
            <person name="Wedrychowicz H."/>
        </authorList>
    </citation>
    <scope>NUCLEOTIDE SEQUENCE [LARGE SCALE GENOMIC DNA]</scope>
    <source>
        <strain evidence="4 5">DSM 3074</strain>
    </source>
</reference>
<keyword evidence="3 4" id="KW-0808">Transferase</keyword>
<dbReference type="EMBL" id="FQYW01000015">
    <property type="protein sequence ID" value="SHI83589.1"/>
    <property type="molecule type" value="Genomic_DNA"/>
</dbReference>
<dbReference type="AlphaFoldDB" id="A0A1M6EDY3"/>
<dbReference type="InterPro" id="IPR051939">
    <property type="entry name" value="Glycosyltr_41/O-GlcNAc_trsf"/>
</dbReference>
<evidence type="ECO:0000256" key="3">
    <source>
        <dbReference type="ARBA" id="ARBA00022679"/>
    </source>
</evidence>